<dbReference type="GeneID" id="103711885"/>
<keyword evidence="1" id="KW-0732">Signal</keyword>
<organism evidence="3 4">
    <name type="scientific">Phoenix dactylifera</name>
    <name type="common">Date palm</name>
    <dbReference type="NCBI Taxonomy" id="42345"/>
    <lineage>
        <taxon>Eukaryota</taxon>
        <taxon>Viridiplantae</taxon>
        <taxon>Streptophyta</taxon>
        <taxon>Embryophyta</taxon>
        <taxon>Tracheophyta</taxon>
        <taxon>Spermatophyta</taxon>
        <taxon>Magnoliopsida</taxon>
        <taxon>Liliopsida</taxon>
        <taxon>Arecaceae</taxon>
        <taxon>Coryphoideae</taxon>
        <taxon>Phoeniceae</taxon>
        <taxon>Phoenix</taxon>
    </lineage>
</organism>
<dbReference type="RefSeq" id="XP_026662315.2">
    <property type="nucleotide sequence ID" value="XM_026806514.2"/>
</dbReference>
<sequence>MSYLASFTSESSAPFTSPMGKPLPLGLGHLLPWLLSFLLLPSPSLADVGTASFYGPPYLPTACYGSDEGQFPADNLYAGAGEGIWDNGASCGRVYLVRCLSSATPDACVEGQTIQVVILDRAATLNSIPSTNGTTMVLSSPAFGMITQQSVGVINIEFTPFHERNKIYQS</sequence>
<dbReference type="CDD" id="cd22269">
    <property type="entry name" value="DPBB_EG45-like"/>
    <property type="match status" value="1"/>
</dbReference>
<keyword evidence="3" id="KW-1185">Reference proteome</keyword>
<protein>
    <submittedName>
        <fullName evidence="4">EG45-like domain containing protein isoform X1</fullName>
    </submittedName>
</protein>
<feature type="signal peptide" evidence="1">
    <location>
        <begin position="1"/>
        <end position="46"/>
    </location>
</feature>
<evidence type="ECO:0000256" key="1">
    <source>
        <dbReference type="SAM" id="SignalP"/>
    </source>
</evidence>
<dbReference type="InterPro" id="IPR036908">
    <property type="entry name" value="RlpA-like_sf"/>
</dbReference>
<dbReference type="InterPro" id="IPR007112">
    <property type="entry name" value="Expansin/allergen_DPBB_dom"/>
</dbReference>
<evidence type="ECO:0000313" key="4">
    <source>
        <dbReference type="RefSeq" id="XP_026662315.2"/>
    </source>
</evidence>
<evidence type="ECO:0000313" key="3">
    <source>
        <dbReference type="Proteomes" id="UP000228380"/>
    </source>
</evidence>
<gene>
    <name evidence="4" type="primary">LOC103711885</name>
</gene>
<name>A0A8B8J750_PHODC</name>
<dbReference type="PANTHER" id="PTHR47480">
    <property type="entry name" value="EG45-LIKE DOMAIN CONTAINING PROTEIN"/>
    <property type="match status" value="1"/>
</dbReference>
<proteinExistence type="predicted"/>
<evidence type="ECO:0000259" key="2">
    <source>
        <dbReference type="PROSITE" id="PS50842"/>
    </source>
</evidence>
<dbReference type="Pfam" id="PF03330">
    <property type="entry name" value="DPBB_1"/>
    <property type="match status" value="1"/>
</dbReference>
<dbReference type="PANTHER" id="PTHR47480:SF1">
    <property type="entry name" value="EG45-LIKE DOMAIN CONTAINING PROTEIN 1"/>
    <property type="match status" value="1"/>
</dbReference>
<dbReference type="OrthoDB" id="587249at2759"/>
<accession>A0A8B8J750</accession>
<reference evidence="4" key="1">
    <citation type="submission" date="2025-08" db="UniProtKB">
        <authorList>
            <consortium name="RefSeq"/>
        </authorList>
    </citation>
    <scope>IDENTIFICATION</scope>
    <source>
        <tissue evidence="4">Young leaves</tissue>
    </source>
</reference>
<dbReference type="SUPFAM" id="SSF50685">
    <property type="entry name" value="Barwin-like endoglucanases"/>
    <property type="match status" value="1"/>
</dbReference>
<dbReference type="AlphaFoldDB" id="A0A8B8J750"/>
<feature type="chain" id="PRO_5034188868" evidence="1">
    <location>
        <begin position="47"/>
        <end position="170"/>
    </location>
</feature>
<dbReference type="PROSITE" id="PS50842">
    <property type="entry name" value="EXPANSIN_EG45"/>
    <property type="match status" value="1"/>
</dbReference>
<feature type="domain" description="Expansin-like EG45" evidence="2">
    <location>
        <begin position="49"/>
        <end position="158"/>
    </location>
</feature>
<dbReference type="Gene3D" id="2.40.40.10">
    <property type="entry name" value="RlpA-like domain"/>
    <property type="match status" value="1"/>
</dbReference>
<dbReference type="InterPro" id="IPR009009">
    <property type="entry name" value="RlpA-like_DPBB"/>
</dbReference>
<dbReference type="Proteomes" id="UP000228380">
    <property type="component" value="Unplaced"/>
</dbReference>